<protein>
    <submittedName>
        <fullName evidence="5">Uncharacterized protein</fullName>
    </submittedName>
</protein>
<organism evidence="5 6">
    <name type="scientific">Camellia sinensis</name>
    <name type="common">Tea plant</name>
    <name type="synonym">Thea sinensis</name>
    <dbReference type="NCBI Taxonomy" id="4442"/>
    <lineage>
        <taxon>Eukaryota</taxon>
        <taxon>Viridiplantae</taxon>
        <taxon>Streptophyta</taxon>
        <taxon>Embryophyta</taxon>
        <taxon>Tracheophyta</taxon>
        <taxon>Spermatophyta</taxon>
        <taxon>Magnoliopsida</taxon>
        <taxon>eudicotyledons</taxon>
        <taxon>Gunneridae</taxon>
        <taxon>Pentapetalae</taxon>
        <taxon>asterids</taxon>
        <taxon>Ericales</taxon>
        <taxon>Theaceae</taxon>
        <taxon>Camellia</taxon>
    </lineage>
</organism>
<reference evidence="5 6" key="2">
    <citation type="submission" date="2020-07" db="EMBL/GenBank/DDBJ databases">
        <title>Genome assembly of wild tea tree DASZ reveals pedigree and selection history of tea varieties.</title>
        <authorList>
            <person name="Zhang W."/>
        </authorList>
    </citation>
    <scope>NUCLEOTIDE SEQUENCE [LARGE SCALE GENOMIC DNA]</scope>
    <source>
        <strain evidence="6">cv. G240</strain>
        <tissue evidence="5">Leaf</tissue>
    </source>
</reference>
<dbReference type="PANTHER" id="PTHR21146">
    <property type="entry name" value="MEF2B PROTEIN"/>
    <property type="match status" value="1"/>
</dbReference>
<comment type="subcellular location">
    <subcellularLocation>
        <location evidence="1">Lysosome membrane</location>
    </subcellularLocation>
</comment>
<dbReference type="EMBL" id="JACBKZ010000003">
    <property type="protein sequence ID" value="KAF5955965.1"/>
    <property type="molecule type" value="Genomic_DNA"/>
</dbReference>
<evidence type="ECO:0000313" key="6">
    <source>
        <dbReference type="Proteomes" id="UP000593564"/>
    </source>
</evidence>
<gene>
    <name evidence="5" type="ORF">HYC85_008821</name>
</gene>
<evidence type="ECO:0000256" key="1">
    <source>
        <dbReference type="ARBA" id="ARBA00004656"/>
    </source>
</evidence>
<dbReference type="GO" id="GO:0005765">
    <property type="term" value="C:lysosomal membrane"/>
    <property type="evidence" value="ECO:0007669"/>
    <property type="project" value="UniProtKB-SubCell"/>
</dbReference>
<evidence type="ECO:0000256" key="2">
    <source>
        <dbReference type="ARBA" id="ARBA00010463"/>
    </source>
</evidence>
<evidence type="ECO:0000313" key="5">
    <source>
        <dbReference type="EMBL" id="KAF5955965.1"/>
    </source>
</evidence>
<evidence type="ECO:0000256" key="3">
    <source>
        <dbReference type="ARBA" id="ARBA00023136"/>
    </source>
</evidence>
<dbReference type="InterPro" id="IPR019320">
    <property type="entry name" value="BORCS8"/>
</dbReference>
<dbReference type="AlphaFoldDB" id="A0A7J7HTX8"/>
<reference evidence="6" key="1">
    <citation type="journal article" date="2020" name="Nat. Commun.">
        <title>Genome assembly of wild tea tree DASZ reveals pedigree and selection history of tea varieties.</title>
        <authorList>
            <person name="Zhang W."/>
            <person name="Zhang Y."/>
            <person name="Qiu H."/>
            <person name="Guo Y."/>
            <person name="Wan H."/>
            <person name="Zhang X."/>
            <person name="Scossa F."/>
            <person name="Alseekh S."/>
            <person name="Zhang Q."/>
            <person name="Wang P."/>
            <person name="Xu L."/>
            <person name="Schmidt M.H."/>
            <person name="Jia X."/>
            <person name="Li D."/>
            <person name="Zhu A."/>
            <person name="Guo F."/>
            <person name="Chen W."/>
            <person name="Ni D."/>
            <person name="Usadel B."/>
            <person name="Fernie A.R."/>
            <person name="Wen W."/>
        </authorList>
    </citation>
    <scope>NUCLEOTIDE SEQUENCE [LARGE SCALE GENOMIC DNA]</scope>
    <source>
        <strain evidence="6">cv. G240</strain>
    </source>
</reference>
<keyword evidence="4" id="KW-0458">Lysosome</keyword>
<dbReference type="Proteomes" id="UP000593564">
    <property type="component" value="Unassembled WGS sequence"/>
</dbReference>
<proteinExistence type="inferred from homology"/>
<dbReference type="PANTHER" id="PTHR21146:SF0">
    <property type="entry name" value="BLOC-1-RELATED COMPLEX SUBUNIT 8"/>
    <property type="match status" value="1"/>
</dbReference>
<accession>A0A7J7HTX8</accession>
<sequence length="175" mass="20168">MWLMSPPWDSSTSNSTHRMQCRTLLISRIMSWRSLRDMTLHTEDLEDSITTLRSMRECGFPIADEMIKDIDKSLAIMSTKQPKRGMIRSPSLSFQMGRTSSWGPVTWGRNADGEIIVIICHQFLGQQKNVPAISSGLKLILKSQHKPRVRNLCRTLIHHYQLKLLTPPPPQLWQM</sequence>
<keyword evidence="6" id="KW-1185">Reference proteome</keyword>
<comment type="similarity">
    <text evidence="2">Belongs to the BORCS8 family.</text>
</comment>
<name>A0A7J7HTX8_CAMSI</name>
<evidence type="ECO:0000256" key="4">
    <source>
        <dbReference type="ARBA" id="ARBA00023228"/>
    </source>
</evidence>
<comment type="caution">
    <text evidence="5">The sequence shown here is derived from an EMBL/GenBank/DDBJ whole genome shotgun (WGS) entry which is preliminary data.</text>
</comment>
<keyword evidence="3" id="KW-0472">Membrane</keyword>